<evidence type="ECO:0000256" key="1">
    <source>
        <dbReference type="ARBA" id="ARBA00010634"/>
    </source>
</evidence>
<comment type="caution">
    <text evidence="4">The sequence shown here is derived from an EMBL/GenBank/DDBJ whole genome shotgun (WGS) entry which is preliminary data.</text>
</comment>
<comment type="similarity">
    <text evidence="1">Belongs to the MlaA family.</text>
</comment>
<dbReference type="Proteomes" id="UP000019464">
    <property type="component" value="Unassembled WGS sequence"/>
</dbReference>
<organism evidence="4 5">
    <name type="scientific">Nitrincola nitratireducens</name>
    <dbReference type="NCBI Taxonomy" id="1229521"/>
    <lineage>
        <taxon>Bacteria</taxon>
        <taxon>Pseudomonadati</taxon>
        <taxon>Pseudomonadota</taxon>
        <taxon>Gammaproteobacteria</taxon>
        <taxon>Oceanospirillales</taxon>
        <taxon>Oceanospirillaceae</taxon>
        <taxon>Nitrincola</taxon>
    </lineage>
</organism>
<sequence>MVSNLSKKLAVASLVTFVSIAPLHAQTESDPWEGFNRAMFSFNETIDRAAIKPLAQGYKFVTPELAQTGVSNFFDNLKGLRTFANNLLQGKVHNAFEDVARFTFNTTFGLAGLIDVATPMGIAKHDEDFGQTLGYWGMPSGPYVVLPFFGPSSVRDTVGMVPDWYLNPIVYVDDRATRNSLQALRLIDTRARLLEAERMISGDRYSFIRDSYLQRREFLVRDGDVRVSFDETDF</sequence>
<dbReference type="GO" id="GO:0120010">
    <property type="term" value="P:intermembrane phospholipid transfer"/>
    <property type="evidence" value="ECO:0007669"/>
    <property type="project" value="TreeGrafter"/>
</dbReference>
<dbReference type="InterPro" id="IPR007428">
    <property type="entry name" value="MlaA"/>
</dbReference>
<dbReference type="PATRIC" id="fig|1229521.3.peg.1915"/>
<reference evidence="4 5" key="2">
    <citation type="journal article" date="2015" name="Syst. Appl. Microbiol.">
        <title>Nitrincola nitratireducens sp. nov. isolated from a haloalkaline crater lake.</title>
        <authorList>
            <person name="Singh A."/>
            <person name="Vaidya B."/>
            <person name="Tanuku N.R."/>
            <person name="Pinnaka A.K."/>
        </authorList>
    </citation>
    <scope>NUCLEOTIDE SEQUENCE [LARGE SCALE GENOMIC DNA]</scope>
    <source>
        <strain evidence="4 5">AK23</strain>
    </source>
</reference>
<accession>W9V4P1</accession>
<reference evidence="5" key="1">
    <citation type="submission" date="2012-11" db="EMBL/GenBank/DDBJ databases">
        <authorList>
            <person name="Singh A."/>
            <person name="Pinnaka A.K."/>
            <person name="Vaidya B."/>
        </authorList>
    </citation>
    <scope>NUCLEOTIDE SEQUENCE [LARGE SCALE GENOMIC DNA]</scope>
    <source>
        <strain evidence="5">AK23</strain>
    </source>
</reference>
<dbReference type="GO" id="GO:0016020">
    <property type="term" value="C:membrane"/>
    <property type="evidence" value="ECO:0007669"/>
    <property type="project" value="InterPro"/>
</dbReference>
<dbReference type="STRING" id="1229521.D791_01888"/>
<name>W9V4P1_9GAMM</name>
<evidence type="ECO:0000256" key="3">
    <source>
        <dbReference type="SAM" id="SignalP"/>
    </source>
</evidence>
<protein>
    <submittedName>
        <fullName evidence="4">Putative phospholipid-binding lipoprotein mlaA</fullName>
    </submittedName>
</protein>
<proteinExistence type="inferred from homology"/>
<dbReference type="PRINTS" id="PR01805">
    <property type="entry name" value="VACJLIPOPROT"/>
</dbReference>
<evidence type="ECO:0000256" key="2">
    <source>
        <dbReference type="ARBA" id="ARBA00022729"/>
    </source>
</evidence>
<dbReference type="AlphaFoldDB" id="W9V4P1"/>
<dbReference type="Pfam" id="PF04333">
    <property type="entry name" value="MlaA"/>
    <property type="match status" value="1"/>
</dbReference>
<feature type="chain" id="PRO_5004931054" evidence="3">
    <location>
        <begin position="26"/>
        <end position="234"/>
    </location>
</feature>
<keyword evidence="2 3" id="KW-0732">Signal</keyword>
<dbReference type="OrthoDB" id="9785326at2"/>
<dbReference type="EMBL" id="AONB01000008">
    <property type="protein sequence ID" value="EXJ11102.1"/>
    <property type="molecule type" value="Genomic_DNA"/>
</dbReference>
<dbReference type="PANTHER" id="PTHR30035">
    <property type="entry name" value="LIPOPROTEIN VACJ-RELATED"/>
    <property type="match status" value="1"/>
</dbReference>
<dbReference type="PANTHER" id="PTHR30035:SF3">
    <property type="entry name" value="INTERMEMBRANE PHOSPHOLIPID TRANSPORT SYSTEM LIPOPROTEIN MLAA"/>
    <property type="match status" value="1"/>
</dbReference>
<evidence type="ECO:0000313" key="5">
    <source>
        <dbReference type="Proteomes" id="UP000019464"/>
    </source>
</evidence>
<gene>
    <name evidence="4" type="primary">mlaA</name>
    <name evidence="4" type="ORF">D791_01888</name>
</gene>
<keyword evidence="5" id="KW-1185">Reference proteome</keyword>
<evidence type="ECO:0000313" key="4">
    <source>
        <dbReference type="EMBL" id="EXJ11102.1"/>
    </source>
</evidence>
<feature type="signal peptide" evidence="3">
    <location>
        <begin position="1"/>
        <end position="25"/>
    </location>
</feature>
<keyword evidence="4" id="KW-0449">Lipoprotein</keyword>